<dbReference type="PANTHER" id="PTHR43823:SF3">
    <property type="entry name" value="MULTIDRUG EXPORT PROTEIN MEPA"/>
    <property type="match status" value="1"/>
</dbReference>
<feature type="transmembrane region" description="Helical" evidence="10">
    <location>
        <begin position="73"/>
        <end position="94"/>
    </location>
</feature>
<gene>
    <name evidence="11" type="ordered locus">CD196_3159</name>
</gene>
<dbReference type="InterPro" id="IPR045070">
    <property type="entry name" value="MATE_MepA-like"/>
</dbReference>
<feature type="transmembrane region" description="Helical" evidence="10">
    <location>
        <begin position="410"/>
        <end position="431"/>
    </location>
</feature>
<evidence type="ECO:0000256" key="6">
    <source>
        <dbReference type="ARBA" id="ARBA00022692"/>
    </source>
</evidence>
<dbReference type="InterPro" id="IPR051327">
    <property type="entry name" value="MATE_MepA_subfamily"/>
</dbReference>
<feature type="transmembrane region" description="Helical" evidence="10">
    <location>
        <begin position="381"/>
        <end position="403"/>
    </location>
</feature>
<evidence type="ECO:0000256" key="1">
    <source>
        <dbReference type="ARBA" id="ARBA00004651"/>
    </source>
</evidence>
<dbReference type="HOGENOM" id="CLU_012893_0_2_9"/>
<evidence type="ECO:0000256" key="7">
    <source>
        <dbReference type="ARBA" id="ARBA00022989"/>
    </source>
</evidence>
<dbReference type="Pfam" id="PF01554">
    <property type="entry name" value="MatE"/>
    <property type="match status" value="2"/>
</dbReference>
<dbReference type="PANTHER" id="PTHR43823">
    <property type="entry name" value="SPORULATION PROTEIN YKVU"/>
    <property type="match status" value="1"/>
</dbReference>
<keyword evidence="4" id="KW-0813">Transport</keyword>
<feature type="transmembrane region" description="Helical" evidence="10">
    <location>
        <begin position="338"/>
        <end position="361"/>
    </location>
</feature>
<dbReference type="GO" id="GO:0042910">
    <property type="term" value="F:xenobiotic transmembrane transporter activity"/>
    <property type="evidence" value="ECO:0007669"/>
    <property type="project" value="InterPro"/>
</dbReference>
<dbReference type="GO" id="GO:0046677">
    <property type="term" value="P:response to antibiotic"/>
    <property type="evidence" value="ECO:0007669"/>
    <property type="project" value="UniProtKB-KW"/>
</dbReference>
<protein>
    <recommendedName>
        <fullName evidence="3">Multidrug export protein MepA</fullName>
    </recommendedName>
</protein>
<comment type="similarity">
    <text evidence="2">Belongs to the multi antimicrobial extrusion (MATE) (TC 2.A.66.1) family. MepA subfamily.</text>
</comment>
<evidence type="ECO:0000256" key="8">
    <source>
        <dbReference type="ARBA" id="ARBA00023136"/>
    </source>
</evidence>
<feature type="transmembrane region" description="Helical" evidence="10">
    <location>
        <begin position="115"/>
        <end position="145"/>
    </location>
</feature>
<evidence type="ECO:0000256" key="9">
    <source>
        <dbReference type="ARBA" id="ARBA00023251"/>
    </source>
</evidence>
<accession>A0A0H3N7U8</accession>
<dbReference type="KEGG" id="cdc:CD196_3159"/>
<organism evidence="11 12">
    <name type="scientific">Clostridioides difficile (strain CD196)</name>
    <name type="common">Peptoclostridium difficile</name>
    <dbReference type="NCBI Taxonomy" id="645462"/>
    <lineage>
        <taxon>Bacteria</taxon>
        <taxon>Bacillati</taxon>
        <taxon>Bacillota</taxon>
        <taxon>Clostridia</taxon>
        <taxon>Peptostreptococcales</taxon>
        <taxon>Peptostreptococcaceae</taxon>
        <taxon>Clostridioides</taxon>
    </lineage>
</organism>
<dbReference type="GO" id="GO:0015297">
    <property type="term" value="F:antiporter activity"/>
    <property type="evidence" value="ECO:0007669"/>
    <property type="project" value="InterPro"/>
</dbReference>
<feature type="transmembrane region" description="Helical" evidence="10">
    <location>
        <begin position="41"/>
        <end position="67"/>
    </location>
</feature>
<evidence type="ECO:0000256" key="4">
    <source>
        <dbReference type="ARBA" id="ARBA00022448"/>
    </source>
</evidence>
<dbReference type="CDD" id="cd13143">
    <property type="entry name" value="MATE_MepA_like"/>
    <property type="match status" value="1"/>
</dbReference>
<dbReference type="GO" id="GO:0005886">
    <property type="term" value="C:plasma membrane"/>
    <property type="evidence" value="ECO:0007669"/>
    <property type="project" value="UniProtKB-SubCell"/>
</dbReference>
<dbReference type="PIRSF" id="PIRSF006603">
    <property type="entry name" value="DinF"/>
    <property type="match status" value="1"/>
</dbReference>
<dbReference type="InterPro" id="IPR002528">
    <property type="entry name" value="MATE_fam"/>
</dbReference>
<proteinExistence type="inferred from homology"/>
<dbReference type="AlphaFoldDB" id="A0A0H3N7U8"/>
<feature type="transmembrane region" description="Helical" evidence="10">
    <location>
        <begin position="157"/>
        <end position="180"/>
    </location>
</feature>
<keyword evidence="7 10" id="KW-1133">Transmembrane helix</keyword>
<reference evidence="11 12" key="1">
    <citation type="journal article" date="2009" name="Genome Biol.">
        <title>Comparative genome and phenotypic analysis of Clostridium difficile 027 strains provides insight into the evolution of a hypervirulent bacterium.</title>
        <authorList>
            <person name="Stabler R.A."/>
            <person name="He M."/>
            <person name="Dawson L."/>
            <person name="Martin M."/>
            <person name="Valiente E."/>
            <person name="Corton C."/>
            <person name="Lawley T.D."/>
            <person name="Sebaihia M."/>
            <person name="Quail M.A."/>
            <person name="Rose G."/>
            <person name="Gerding D.N."/>
            <person name="Gibert M."/>
            <person name="Popoff M.R."/>
            <person name="Parkhill J."/>
            <person name="Dougan G."/>
            <person name="Wren B.W."/>
        </authorList>
    </citation>
    <scope>NUCLEOTIDE SEQUENCE [LARGE SCALE GENOMIC DNA]</scope>
    <source>
        <strain evidence="11 12">CD196</strain>
    </source>
</reference>
<feature type="transmembrane region" description="Helical" evidence="10">
    <location>
        <begin position="291"/>
        <end position="317"/>
    </location>
</feature>
<name>A0A0H3N7U8_CLODC</name>
<evidence type="ECO:0000313" key="12">
    <source>
        <dbReference type="Proteomes" id="UP000002068"/>
    </source>
</evidence>
<comment type="subcellular location">
    <subcellularLocation>
        <location evidence="1">Cell membrane</location>
        <topology evidence="1">Multi-pass membrane protein</topology>
    </subcellularLocation>
</comment>
<feature type="transmembrane region" description="Helical" evidence="10">
    <location>
        <begin position="187"/>
        <end position="210"/>
    </location>
</feature>
<dbReference type="Proteomes" id="UP000002068">
    <property type="component" value="Chromosome"/>
</dbReference>
<feature type="transmembrane region" description="Helical" evidence="10">
    <location>
        <begin position="216"/>
        <end position="237"/>
    </location>
</feature>
<evidence type="ECO:0000256" key="3">
    <source>
        <dbReference type="ARBA" id="ARBA00022106"/>
    </source>
</evidence>
<evidence type="ECO:0000256" key="2">
    <source>
        <dbReference type="ARBA" id="ARBA00008417"/>
    </source>
</evidence>
<dbReference type="InterPro" id="IPR048279">
    <property type="entry name" value="MdtK-like"/>
</dbReference>
<keyword evidence="9" id="KW-0046">Antibiotic resistance</keyword>
<evidence type="ECO:0000256" key="5">
    <source>
        <dbReference type="ARBA" id="ARBA00022475"/>
    </source>
</evidence>
<sequence>MYRKINKMSDVYYSENHEQDNLYEQDNLLAQRFNLFTLLKFAFPTIFMMIFMGLYTIVDTIFVSRFINTNALSAINIVCPIINLIVGIGTMLATGGSAIVARKMGNGDIEGANKAFSLIVLSGVVIGVIITGIGIVFMDYIIIWLGASEVLIKYCRSYLFIILVFASANILQVLFQCLFVTAGKPQFGLWLVLGAGCANIILDYVFIVLLQMGISGAALATGVGYLIPTVSGMVFFSKNKELLKFCIPRLDKRILFEACFNGSSEMVGQLSTAVTTFLFNAMMMKLIGEDGVAAITIIIYSQFLLTSLYIGFSMGVAPIISYNYGSENNTQLNHVFKICILFISVASLLVFIFSISCSPIIVEIFSQRGSRVYEIARSGFYIFSFSFIFCGYNIFTSSMFTALSNGKVSAILSFLRTFGFITIGLLILPNILNINGIWLAVPSAEILTLFLTIFCICKYKNRYKYM</sequence>
<keyword evidence="6 10" id="KW-0812">Transmembrane</keyword>
<evidence type="ECO:0000313" key="11">
    <source>
        <dbReference type="EMBL" id="CBA66400.1"/>
    </source>
</evidence>
<feature type="transmembrane region" description="Helical" evidence="10">
    <location>
        <begin position="437"/>
        <end position="457"/>
    </location>
</feature>
<keyword evidence="8 10" id="KW-0472">Membrane</keyword>
<dbReference type="EMBL" id="FN538970">
    <property type="protein sequence ID" value="CBA66400.1"/>
    <property type="molecule type" value="Genomic_DNA"/>
</dbReference>
<evidence type="ECO:0000256" key="10">
    <source>
        <dbReference type="SAM" id="Phobius"/>
    </source>
</evidence>
<keyword evidence="5" id="KW-1003">Cell membrane</keyword>